<evidence type="ECO:0000256" key="1">
    <source>
        <dbReference type="ARBA" id="ARBA00023235"/>
    </source>
</evidence>
<dbReference type="InterPro" id="IPR024203">
    <property type="entry name" value="Deoxy-glucuronate_isom_IolB"/>
</dbReference>
<dbReference type="PIRSF" id="PIRSF036628">
    <property type="entry name" value="IolB"/>
    <property type="match status" value="1"/>
</dbReference>
<accession>A0A1Y5PL72</accession>
<sequence>MHSTYYIPARSAELPFTVDVTPESAGWAESSLQVLELDDSQTAELHTRDTEVMILPLTGGGTVACGGETHLLSRRESVFDGPADMVYLGIGQEYVIAGEGRFAICGARATRSFPNRRVAAADVAVELRGAGNCSRQVHNFGTATTFEADSLIACEVITPGGNWSSYPAHKHEENTDVETQLEEIYYFEIADSPAGTPGFGYHRVYGTPQRPIEVLEEVRSGDVVLVPHGYHGPSIAAPGHHMYYLNVMAGSGPNRAWLICDDPNHTWLRGSWEHQEIDPRLPMGSPSPKSHSPAPPAG</sequence>
<dbReference type="SUPFAM" id="SSF51182">
    <property type="entry name" value="RmlC-like cupins"/>
    <property type="match status" value="1"/>
</dbReference>
<dbReference type="GO" id="GO:0019310">
    <property type="term" value="P:inositol catabolic process"/>
    <property type="evidence" value="ECO:0007669"/>
    <property type="project" value="InterPro"/>
</dbReference>
<reference evidence="3" key="1">
    <citation type="submission" date="2016-03" db="EMBL/GenBank/DDBJ databases">
        <authorList>
            <person name="Ploux O."/>
        </authorList>
    </citation>
    <scope>NUCLEOTIDE SEQUENCE</scope>
    <source>
        <strain evidence="3">UC10</strain>
    </source>
</reference>
<dbReference type="EMBL" id="FLQS01000078">
    <property type="protein sequence ID" value="SBS79497.1"/>
    <property type="molecule type" value="Genomic_DNA"/>
</dbReference>
<dbReference type="AlphaFoldDB" id="A0A1Y5PL72"/>
<dbReference type="InterPro" id="IPR011051">
    <property type="entry name" value="RmlC_Cupin_sf"/>
</dbReference>
<keyword evidence="1 3" id="KW-0413">Isomerase</keyword>
<dbReference type="NCBIfam" id="TIGR04378">
    <property type="entry name" value="myo_inos_iolB"/>
    <property type="match status" value="1"/>
</dbReference>
<evidence type="ECO:0000313" key="3">
    <source>
        <dbReference type="EMBL" id="SBS79497.1"/>
    </source>
</evidence>
<protein>
    <submittedName>
        <fullName evidence="3">5-deoxy-glucuronate isomerase</fullName>
    </submittedName>
</protein>
<name>A0A1Y5PL72_9MYCO</name>
<dbReference type="PANTHER" id="PTHR39193:SF1">
    <property type="entry name" value="5-DEOXY-GLUCURONATE ISOMERASE"/>
    <property type="match status" value="1"/>
</dbReference>
<dbReference type="GO" id="GO:0008880">
    <property type="term" value="F:glucuronate isomerase activity"/>
    <property type="evidence" value="ECO:0007669"/>
    <property type="project" value="InterPro"/>
</dbReference>
<dbReference type="Pfam" id="PF04962">
    <property type="entry name" value="KduI"/>
    <property type="match status" value="1"/>
</dbReference>
<organism evidence="3">
    <name type="scientific">uncultured Mycobacterium sp</name>
    <dbReference type="NCBI Taxonomy" id="171292"/>
    <lineage>
        <taxon>Bacteria</taxon>
        <taxon>Bacillati</taxon>
        <taxon>Actinomycetota</taxon>
        <taxon>Actinomycetes</taxon>
        <taxon>Mycobacteriales</taxon>
        <taxon>Mycobacteriaceae</taxon>
        <taxon>Mycobacterium</taxon>
        <taxon>environmental samples</taxon>
    </lineage>
</organism>
<gene>
    <name evidence="3" type="primary">iolB</name>
    <name evidence="3" type="ORF">MHPYR_80086</name>
</gene>
<dbReference type="PANTHER" id="PTHR39193">
    <property type="entry name" value="5-DEOXY-GLUCURONATE ISOMERASE"/>
    <property type="match status" value="1"/>
</dbReference>
<dbReference type="Gene3D" id="2.60.120.10">
    <property type="entry name" value="Jelly Rolls"/>
    <property type="match status" value="2"/>
</dbReference>
<proteinExistence type="predicted"/>
<dbReference type="InterPro" id="IPR014710">
    <property type="entry name" value="RmlC-like_jellyroll"/>
</dbReference>
<evidence type="ECO:0000256" key="2">
    <source>
        <dbReference type="SAM" id="MobiDB-lite"/>
    </source>
</evidence>
<feature type="region of interest" description="Disordered" evidence="2">
    <location>
        <begin position="278"/>
        <end position="298"/>
    </location>
</feature>
<dbReference type="InterPro" id="IPR021120">
    <property type="entry name" value="KduI/IolB_isomerase"/>
</dbReference>